<protein>
    <recommendedName>
        <fullName evidence="4">Reverse transcriptase domain-containing protein</fullName>
    </recommendedName>
</protein>
<keyword evidence="1" id="KW-1133">Transmembrane helix</keyword>
<feature type="transmembrane region" description="Helical" evidence="1">
    <location>
        <begin position="549"/>
        <end position="569"/>
    </location>
</feature>
<dbReference type="AlphaFoldDB" id="A0AAD8TCL5"/>
<evidence type="ECO:0000313" key="2">
    <source>
        <dbReference type="EMBL" id="KAK1679133.1"/>
    </source>
</evidence>
<organism evidence="2 3">
    <name type="scientific">Lolium multiflorum</name>
    <name type="common">Italian ryegrass</name>
    <name type="synonym">Lolium perenne subsp. multiflorum</name>
    <dbReference type="NCBI Taxonomy" id="4521"/>
    <lineage>
        <taxon>Eukaryota</taxon>
        <taxon>Viridiplantae</taxon>
        <taxon>Streptophyta</taxon>
        <taxon>Embryophyta</taxon>
        <taxon>Tracheophyta</taxon>
        <taxon>Spermatophyta</taxon>
        <taxon>Magnoliopsida</taxon>
        <taxon>Liliopsida</taxon>
        <taxon>Poales</taxon>
        <taxon>Poaceae</taxon>
        <taxon>BOP clade</taxon>
        <taxon>Pooideae</taxon>
        <taxon>Poodae</taxon>
        <taxon>Poeae</taxon>
        <taxon>Poeae Chloroplast Group 2 (Poeae type)</taxon>
        <taxon>Loliodinae</taxon>
        <taxon>Loliinae</taxon>
        <taxon>Lolium</taxon>
    </lineage>
</organism>
<evidence type="ECO:0000256" key="1">
    <source>
        <dbReference type="SAM" id="Phobius"/>
    </source>
</evidence>
<gene>
    <name evidence="2" type="ORF">QYE76_039981</name>
</gene>
<proteinExistence type="predicted"/>
<comment type="caution">
    <text evidence="2">The sequence shown here is derived from an EMBL/GenBank/DDBJ whole genome shotgun (WGS) entry which is preliminary data.</text>
</comment>
<evidence type="ECO:0008006" key="4">
    <source>
        <dbReference type="Google" id="ProtNLM"/>
    </source>
</evidence>
<dbReference type="PANTHER" id="PTHR33116">
    <property type="entry name" value="REVERSE TRANSCRIPTASE ZINC-BINDING DOMAIN-CONTAINING PROTEIN-RELATED-RELATED"/>
    <property type="match status" value="1"/>
</dbReference>
<keyword evidence="1" id="KW-0812">Transmembrane</keyword>
<dbReference type="EMBL" id="JAUUTY010000002">
    <property type="protein sequence ID" value="KAK1679133.1"/>
    <property type="molecule type" value="Genomic_DNA"/>
</dbReference>
<accession>A0AAD8TCL5</accession>
<reference evidence="2" key="1">
    <citation type="submission" date="2023-07" db="EMBL/GenBank/DDBJ databases">
        <title>A chromosome-level genome assembly of Lolium multiflorum.</title>
        <authorList>
            <person name="Chen Y."/>
            <person name="Copetti D."/>
            <person name="Kolliker R."/>
            <person name="Studer B."/>
        </authorList>
    </citation>
    <scope>NUCLEOTIDE SEQUENCE</scope>
    <source>
        <strain evidence="2">02402/16</strain>
        <tissue evidence="2">Leaf</tissue>
    </source>
</reference>
<keyword evidence="3" id="KW-1185">Reference proteome</keyword>
<sequence>MSVSLYADDVVIFCHPDETELRAIRGILELFGHASGLRTNFAKCSVSPIACSDEEATAAAGLMECQLAQFPVKYLGIPLSIRRLSAASFQPLVDRLADKLPTWRASLMPRAGRLALIRAVLAAIPLHQLMVLGLDKKTLKQVNKILRGFLWAGRADANGGNCHVNWSRVCRPLRLGGLGIPDLARTAISLRVRWIWRMRTDPMRPWHGLNMQFSKVELDVFAASTSMEVGNGESALFWEDKWLDGRSVKEMAPEVYALVPKRRKKARTVREALIERAWVPDIAGAPSALALWQYVQLWCRLRDMQLSTDRIGWLACLDRCWTGERLARTIWFEVLSWIRSTSGPPTVEGDFAEWWSLVVRTAPRQLRKGIVLGPKISEKGIEVDRAKVEAIEKMPYPRDVKDRKGADNPVADNLSRLENIAYDPVPVNDSFPNEQLAVIKMSSQGSSSEDYATRRKRELLQDLDQGTFVGWAEEERVVTRRKEMDEGVNEEVKKISSGPLPPAPDLNSFPAMEETLRVTDEFCDQYRVLRREVEIFQKSAGNSLLEGEIVAIVTVIELDFIGIIIIIIISTIDNVISTLHLVSAVTSRVES</sequence>
<dbReference type="PANTHER" id="PTHR33116:SF78">
    <property type="entry name" value="OS12G0587133 PROTEIN"/>
    <property type="match status" value="1"/>
</dbReference>
<evidence type="ECO:0000313" key="3">
    <source>
        <dbReference type="Proteomes" id="UP001231189"/>
    </source>
</evidence>
<keyword evidence="1" id="KW-0472">Membrane</keyword>
<dbReference type="Proteomes" id="UP001231189">
    <property type="component" value="Unassembled WGS sequence"/>
</dbReference>
<name>A0AAD8TCL5_LOLMU</name>